<gene>
    <name evidence="3" type="ORF">BN1044_02279</name>
</gene>
<dbReference type="InterPro" id="IPR002052">
    <property type="entry name" value="DNA_methylase_N6_adenine_CS"/>
</dbReference>
<protein>
    <submittedName>
        <fullName evidence="3">Phage N-6-adenine-methyltransferase</fullName>
    </submittedName>
</protein>
<proteinExistence type="predicted"/>
<dbReference type="GO" id="GO:0003677">
    <property type="term" value="F:DNA binding"/>
    <property type="evidence" value="ECO:0007669"/>
    <property type="project" value="InterPro"/>
</dbReference>
<dbReference type="GO" id="GO:0009007">
    <property type="term" value="F:site-specific DNA-methyltransferase (adenine-specific) activity"/>
    <property type="evidence" value="ECO:0007669"/>
    <property type="project" value="InterPro"/>
</dbReference>
<evidence type="ECO:0000256" key="2">
    <source>
        <dbReference type="ARBA" id="ARBA00022679"/>
    </source>
</evidence>
<organism evidence="3 4">
    <name type="scientific">Hafnia alvei</name>
    <dbReference type="NCBI Taxonomy" id="569"/>
    <lineage>
        <taxon>Bacteria</taxon>
        <taxon>Pseudomonadati</taxon>
        <taxon>Pseudomonadota</taxon>
        <taxon>Gammaproteobacteria</taxon>
        <taxon>Enterobacterales</taxon>
        <taxon>Hafniaceae</taxon>
        <taxon>Hafnia</taxon>
    </lineage>
</organism>
<dbReference type="PROSITE" id="PS00092">
    <property type="entry name" value="N6_MTASE"/>
    <property type="match status" value="1"/>
</dbReference>
<dbReference type="InterPro" id="IPR008593">
    <property type="entry name" value="Dam_MeTrfase"/>
</dbReference>
<accession>A0A1C6Z199</accession>
<dbReference type="EMBL" id="FMIQ01000041">
    <property type="protein sequence ID" value="SCM52794.1"/>
    <property type="molecule type" value="Genomic_DNA"/>
</dbReference>
<dbReference type="GO" id="GO:0009307">
    <property type="term" value="P:DNA restriction-modification system"/>
    <property type="evidence" value="ECO:0007669"/>
    <property type="project" value="InterPro"/>
</dbReference>
<evidence type="ECO:0000256" key="1">
    <source>
        <dbReference type="ARBA" id="ARBA00022603"/>
    </source>
</evidence>
<dbReference type="Pfam" id="PF05869">
    <property type="entry name" value="Dam"/>
    <property type="match status" value="1"/>
</dbReference>
<reference evidence="3 4" key="1">
    <citation type="submission" date="2016-09" db="EMBL/GenBank/DDBJ databases">
        <authorList>
            <person name="Capua I."/>
            <person name="De Benedictis P."/>
            <person name="Joannis T."/>
            <person name="Lombin L.H."/>
            <person name="Cattoli G."/>
        </authorList>
    </citation>
    <scope>NUCLEOTIDE SEQUENCE [LARGE SCALE GENOMIC DNA]</scope>
    <source>
        <strain evidence="3 4">GB001</strain>
    </source>
</reference>
<dbReference type="GO" id="GO:0032259">
    <property type="term" value="P:methylation"/>
    <property type="evidence" value="ECO:0007669"/>
    <property type="project" value="UniProtKB-KW"/>
</dbReference>
<dbReference type="AlphaFoldDB" id="A0A1C6Z199"/>
<evidence type="ECO:0000313" key="4">
    <source>
        <dbReference type="Proteomes" id="UP000094844"/>
    </source>
</evidence>
<keyword evidence="1 3" id="KW-0489">Methyltransferase</keyword>
<evidence type="ECO:0000313" key="3">
    <source>
        <dbReference type="EMBL" id="SCM52794.1"/>
    </source>
</evidence>
<dbReference type="Proteomes" id="UP000094844">
    <property type="component" value="Unassembled WGS sequence"/>
</dbReference>
<keyword evidence="2 3" id="KW-0808">Transferase</keyword>
<dbReference type="NCBIfam" id="TIGR01712">
    <property type="entry name" value="phage_N6A_met"/>
    <property type="match status" value="1"/>
</dbReference>
<name>A0A1C6Z199_HAFAL</name>
<sequence length="217" mass="24562">MNMNINPYCADLAAQRAESEHYLKDVGDQWRTPDSLFWGINAMFGQITLDLFADADNAKCDAYYTAEDNALTQDWSERLKELGGAAYANPPYSRVKEYEGQYVTGMRHIIDHAMAMREKGGRYILLIKAATSEVWWPEEADHVAFIRGRIGFDLPVWFKPADEKQKPTGAFFAGAVVILDKQWRGPAISYVTRDDLITRGDAFLAQVRRMAEKLVAA</sequence>